<comment type="caution">
    <text evidence="3">The sequence shown here is derived from an EMBL/GenBank/DDBJ whole genome shotgun (WGS) entry which is preliminary data.</text>
</comment>
<reference evidence="3 4" key="1">
    <citation type="submission" date="2015-10" db="EMBL/GenBank/DDBJ databases">
        <title>The cercosporin biosynthetic gene cluster was horizontally transferred to several fungal lineages and shown to be expanded in Cercospora beticola based on microsynteny with recipient genomes.</title>
        <authorList>
            <person name="De Jonge R."/>
            <person name="Ebert M.K."/>
            <person name="Suttle J.C."/>
            <person name="Jurick Ii W.M."/>
            <person name="Secor G.A."/>
            <person name="Thomma B.P."/>
            <person name="Van De Peer Y."/>
            <person name="Bolton M.D."/>
        </authorList>
    </citation>
    <scope>NUCLEOTIDE SEQUENCE [LARGE SCALE GENOMIC DNA]</scope>
    <source>
        <strain evidence="3 4">09-40</strain>
    </source>
</reference>
<gene>
    <name evidence="3" type="ORF">CB0940_05028</name>
</gene>
<dbReference type="Pfam" id="PF05327">
    <property type="entry name" value="RRN3"/>
    <property type="match status" value="1"/>
</dbReference>
<comment type="similarity">
    <text evidence="1">Belongs to the RRN3 family.</text>
</comment>
<sequence length="733" mass="83549">MAQTSSHDTAIFFRSPLSAFAFTFTADGRSRSSTAATLHAHRRRFNMVSLAAPAGAMPPPPTPLAKRPTMGLKRDSSYLDTDDEAGLSQTTKRLKVEFSDDVEVRIIGADTEKTFAWVKEKVRAAIHGHLAPGDAQDDAEYAKLLELLGEDAYSDDAPTSNLLKKYVLAIGSHVTVLGQCSKLVLAVLDLSWLGRDEEFVRIYEEFLRVLATTHGKFTFPLMERLVANFERLPASMGRLPGDDIIHRATMFDRLHSVIETIISHVPPASSALLRTLRHQFPNDLSTAKGYLQYQRHMLRLAEATPEIKSEIMSLIIQRLVDIDVQIQQDLEDLEDEAEESLLQRDPRLPGGEQEDDEDSDDESVSESEMTTTDEEMRLKELRLKVAKMDGTQDLLFEHYQSAFTPNSSPRTNEAYQELLSHFNNFIMPHRSRHAQFLLFHFSQYSSAYSEDFIDRFIRRTTARDVAAPLRLQACAYVASFTARASNLPTHLVQRVVSELGYVMDELRYIYEPHSQGPDRKMYGMYYAIAQALLYIFCFRWRDLIDRTKLGDMTEEDMIAEQRDLPWIPGVKETFNRNITSILNPLKVCSPAIVSEFAKIAWHLRFLYVFSLIERNKRIRLGQAPQLYSLTGGIEIGRRETAWDRKTGDSHHQLEAYFPFDPYHLPQSKRWIEGEFNEWELPQGLKNDEEDEDEASDEEEDQAAEEYESDDDSIPEENFAVPPLSSPGVTLISG</sequence>
<feature type="region of interest" description="Disordered" evidence="2">
    <location>
        <begin position="680"/>
        <end position="733"/>
    </location>
</feature>
<dbReference type="InterPro" id="IPR007991">
    <property type="entry name" value="RNA_pol_I_trans_ini_fac_RRN3"/>
</dbReference>
<dbReference type="GO" id="GO:0006361">
    <property type="term" value="P:transcription initiation at RNA polymerase I promoter"/>
    <property type="evidence" value="ECO:0007669"/>
    <property type="project" value="InterPro"/>
</dbReference>
<name>A0A2G5HM15_CERBT</name>
<accession>A0A2G5HM15</accession>
<proteinExistence type="inferred from homology"/>
<evidence type="ECO:0000256" key="2">
    <source>
        <dbReference type="SAM" id="MobiDB-lite"/>
    </source>
</evidence>
<evidence type="ECO:0000256" key="1">
    <source>
        <dbReference type="ARBA" id="ARBA00010098"/>
    </source>
</evidence>
<feature type="compositionally biased region" description="Acidic residues" evidence="2">
    <location>
        <begin position="687"/>
        <end position="714"/>
    </location>
</feature>
<dbReference type="OrthoDB" id="26970at2759"/>
<dbReference type="PANTHER" id="PTHR12790:SF0">
    <property type="entry name" value="RNA POLYMERASE I-SPECIFIC TRANSCRIPTION INITIATION FACTOR RRN3-RELATED"/>
    <property type="match status" value="1"/>
</dbReference>
<evidence type="ECO:0000313" key="3">
    <source>
        <dbReference type="EMBL" id="PIA93283.1"/>
    </source>
</evidence>
<evidence type="ECO:0000313" key="4">
    <source>
        <dbReference type="Proteomes" id="UP000230605"/>
    </source>
</evidence>
<keyword evidence="3" id="KW-0648">Protein biosynthesis</keyword>
<dbReference type="GO" id="GO:0005634">
    <property type="term" value="C:nucleus"/>
    <property type="evidence" value="ECO:0007669"/>
    <property type="project" value="TreeGrafter"/>
</dbReference>
<dbReference type="GO" id="GO:0003743">
    <property type="term" value="F:translation initiation factor activity"/>
    <property type="evidence" value="ECO:0007669"/>
    <property type="project" value="UniProtKB-KW"/>
</dbReference>
<dbReference type="EMBL" id="LKMD01000105">
    <property type="protein sequence ID" value="PIA93283.1"/>
    <property type="molecule type" value="Genomic_DNA"/>
</dbReference>
<dbReference type="GO" id="GO:0001181">
    <property type="term" value="F:RNA polymerase I general transcription initiation factor activity"/>
    <property type="evidence" value="ECO:0007669"/>
    <property type="project" value="InterPro"/>
</dbReference>
<feature type="compositionally biased region" description="Acidic residues" evidence="2">
    <location>
        <begin position="352"/>
        <end position="365"/>
    </location>
</feature>
<protein>
    <submittedName>
        <fullName evidence="3">RNA polymerase I-specific transcription initiation factor rrn3</fullName>
    </submittedName>
</protein>
<dbReference type="Proteomes" id="UP000230605">
    <property type="component" value="Chromosome 4"/>
</dbReference>
<dbReference type="AlphaFoldDB" id="A0A2G5HM15"/>
<feature type="region of interest" description="Disordered" evidence="2">
    <location>
        <begin position="336"/>
        <end position="376"/>
    </location>
</feature>
<keyword evidence="3" id="KW-0396">Initiation factor</keyword>
<dbReference type="PANTHER" id="PTHR12790">
    <property type="entry name" value="TRANSCRIPTION INITIATION FACTOR IA RRN3"/>
    <property type="match status" value="1"/>
</dbReference>
<dbReference type="GO" id="GO:0001042">
    <property type="term" value="F:RNA polymerase I core binding"/>
    <property type="evidence" value="ECO:0007669"/>
    <property type="project" value="TreeGrafter"/>
</dbReference>
<organism evidence="3 4">
    <name type="scientific">Cercospora beticola</name>
    <name type="common">Sugarbeet leaf spot fungus</name>
    <dbReference type="NCBI Taxonomy" id="122368"/>
    <lineage>
        <taxon>Eukaryota</taxon>
        <taxon>Fungi</taxon>
        <taxon>Dikarya</taxon>
        <taxon>Ascomycota</taxon>
        <taxon>Pezizomycotina</taxon>
        <taxon>Dothideomycetes</taxon>
        <taxon>Dothideomycetidae</taxon>
        <taxon>Mycosphaerellales</taxon>
        <taxon>Mycosphaerellaceae</taxon>
        <taxon>Cercospora</taxon>
    </lineage>
</organism>